<dbReference type="RefSeq" id="WP_104956075.1">
    <property type="nucleotide sequence ID" value="NZ_CP026377.1"/>
</dbReference>
<protein>
    <recommendedName>
        <fullName evidence="3">Restriction endonuclease</fullName>
    </recommendedName>
</protein>
<organism evidence="1 2">
    <name type="scientific">Mixta gaviniae</name>
    <dbReference type="NCBI Taxonomy" id="665914"/>
    <lineage>
        <taxon>Bacteria</taxon>
        <taxon>Pseudomonadati</taxon>
        <taxon>Pseudomonadota</taxon>
        <taxon>Gammaproteobacteria</taxon>
        <taxon>Enterobacterales</taxon>
        <taxon>Erwiniaceae</taxon>
        <taxon>Mixta</taxon>
    </lineage>
</organism>
<dbReference type="KEGG" id="pgz:C2E15_03050"/>
<gene>
    <name evidence="1" type="ORF">C2E15_03050</name>
</gene>
<sequence>MPAIALETIKGALISGIENAQADYARMSGGEWVWAASEYMVTTYVARALSEMEGAKFVTIESNGLTTMDYACAPTPGPKPRKARLRGRFDILLWWGNSKPRAVIEIKNQPGGPSGWYKDIERITSVLNMGNGESSIEFGAFAYYYSAPVGVRMSAEQRVAGKFESIENYVRDRIGDKFQVQQVTSDIYDEGDDGAWGAACLIIRPYR</sequence>
<name>A0A1X1E1M3_9GAMM</name>
<accession>A0A1X1E1M3</accession>
<proteinExistence type="predicted"/>
<dbReference type="OrthoDB" id="6556198at2"/>
<reference evidence="1 2" key="1">
    <citation type="submission" date="2018-01" db="EMBL/GenBank/DDBJ databases">
        <title>Complete and assembled Genome of Pantoea gaviniae DSM22758T.</title>
        <authorList>
            <person name="Stevens M.J.A."/>
            <person name="Zurfluh K."/>
            <person name="Stephan R."/>
        </authorList>
    </citation>
    <scope>NUCLEOTIDE SEQUENCE [LARGE SCALE GENOMIC DNA]</scope>
    <source>
        <strain evidence="1 2">DSM 22758</strain>
    </source>
</reference>
<dbReference type="Proteomes" id="UP000238365">
    <property type="component" value="Chromosome"/>
</dbReference>
<evidence type="ECO:0000313" key="1">
    <source>
        <dbReference type="EMBL" id="AUX92175.1"/>
    </source>
</evidence>
<keyword evidence="2" id="KW-1185">Reference proteome</keyword>
<evidence type="ECO:0008006" key="3">
    <source>
        <dbReference type="Google" id="ProtNLM"/>
    </source>
</evidence>
<dbReference type="EMBL" id="CP026377">
    <property type="protein sequence ID" value="AUX92175.1"/>
    <property type="molecule type" value="Genomic_DNA"/>
</dbReference>
<evidence type="ECO:0000313" key="2">
    <source>
        <dbReference type="Proteomes" id="UP000238365"/>
    </source>
</evidence>
<dbReference type="AlphaFoldDB" id="A0A1X1E1M3"/>